<proteinExistence type="predicted"/>
<dbReference type="InterPro" id="IPR011032">
    <property type="entry name" value="GroES-like_sf"/>
</dbReference>
<dbReference type="Gene3D" id="3.90.180.10">
    <property type="entry name" value="Medium-chain alcohol dehydrogenases, catalytic domain"/>
    <property type="match status" value="1"/>
</dbReference>
<evidence type="ECO:0000313" key="2">
    <source>
        <dbReference type="EMBL" id="GAA4956998.1"/>
    </source>
</evidence>
<comment type="caution">
    <text evidence="2">The sequence shown here is derived from an EMBL/GenBank/DDBJ whole genome shotgun (WGS) entry which is preliminary data.</text>
</comment>
<dbReference type="EMBL" id="BAABHS010000005">
    <property type="protein sequence ID" value="GAA4956998.1"/>
    <property type="molecule type" value="Genomic_DNA"/>
</dbReference>
<evidence type="ECO:0000313" key="3">
    <source>
        <dbReference type="Proteomes" id="UP001500466"/>
    </source>
</evidence>
<organism evidence="2 3">
    <name type="scientific">Yinghuangia aomiensis</name>
    <dbReference type="NCBI Taxonomy" id="676205"/>
    <lineage>
        <taxon>Bacteria</taxon>
        <taxon>Bacillati</taxon>
        <taxon>Actinomycetota</taxon>
        <taxon>Actinomycetes</taxon>
        <taxon>Kitasatosporales</taxon>
        <taxon>Streptomycetaceae</taxon>
        <taxon>Yinghuangia</taxon>
    </lineage>
</organism>
<protein>
    <submittedName>
        <fullName evidence="2">Uncharacterized protein</fullName>
    </submittedName>
</protein>
<dbReference type="SUPFAM" id="SSF50129">
    <property type="entry name" value="GroES-like"/>
    <property type="match status" value="1"/>
</dbReference>
<keyword evidence="3" id="KW-1185">Reference proteome</keyword>
<name>A0ABP9GYD7_9ACTN</name>
<feature type="compositionally biased region" description="Basic and acidic residues" evidence="1">
    <location>
        <begin position="112"/>
        <end position="122"/>
    </location>
</feature>
<gene>
    <name evidence="2" type="ORF">GCM10023205_19160</name>
</gene>
<reference evidence="3" key="1">
    <citation type="journal article" date="2019" name="Int. J. Syst. Evol. Microbiol.">
        <title>The Global Catalogue of Microorganisms (GCM) 10K type strain sequencing project: providing services to taxonomists for standard genome sequencing and annotation.</title>
        <authorList>
            <consortium name="The Broad Institute Genomics Platform"/>
            <consortium name="The Broad Institute Genome Sequencing Center for Infectious Disease"/>
            <person name="Wu L."/>
            <person name="Ma J."/>
        </authorList>
    </citation>
    <scope>NUCLEOTIDE SEQUENCE [LARGE SCALE GENOMIC DNA]</scope>
    <source>
        <strain evidence="3">JCM 17986</strain>
    </source>
</reference>
<accession>A0ABP9GYD7</accession>
<dbReference type="Proteomes" id="UP001500466">
    <property type="component" value="Unassembled WGS sequence"/>
</dbReference>
<evidence type="ECO:0000256" key="1">
    <source>
        <dbReference type="SAM" id="MobiDB-lite"/>
    </source>
</evidence>
<sequence>MLRCSAHIRAKPGWFDKMNEAAVVSRWTQEAVAQGLTEAQVAGPPAGSLAEVAVMPETGLYPVPDEMTFADAAAMLIPFTTGHLALQLPLRCGMFTLLPGLARGAPSRPAPRARDSRWDSGL</sequence>
<feature type="region of interest" description="Disordered" evidence="1">
    <location>
        <begin position="103"/>
        <end position="122"/>
    </location>
</feature>